<organism evidence="3 4">
    <name type="scientific">Mycena venus</name>
    <dbReference type="NCBI Taxonomy" id="2733690"/>
    <lineage>
        <taxon>Eukaryota</taxon>
        <taxon>Fungi</taxon>
        <taxon>Dikarya</taxon>
        <taxon>Basidiomycota</taxon>
        <taxon>Agaricomycotina</taxon>
        <taxon>Agaricomycetes</taxon>
        <taxon>Agaricomycetidae</taxon>
        <taxon>Agaricales</taxon>
        <taxon>Marasmiineae</taxon>
        <taxon>Mycenaceae</taxon>
        <taxon>Mycena</taxon>
    </lineage>
</organism>
<keyword evidence="4" id="KW-1185">Reference proteome</keyword>
<dbReference type="InterPro" id="IPR040521">
    <property type="entry name" value="KDZ"/>
</dbReference>
<dbReference type="OrthoDB" id="3143151at2759"/>
<dbReference type="AlphaFoldDB" id="A0A8H6Z7U5"/>
<feature type="domain" description="CxC2-like cysteine cluster KDZ transposase-associated" evidence="2">
    <location>
        <begin position="33"/>
        <end position="116"/>
    </location>
</feature>
<name>A0A8H6Z7U5_9AGAR</name>
<proteinExistence type="predicted"/>
<evidence type="ECO:0000313" key="3">
    <source>
        <dbReference type="EMBL" id="KAF7372482.1"/>
    </source>
</evidence>
<comment type="caution">
    <text evidence="3">The sequence shown here is derived from an EMBL/GenBank/DDBJ whole genome shotgun (WGS) entry which is preliminary data.</text>
</comment>
<dbReference type="Pfam" id="PF18758">
    <property type="entry name" value="KDZ"/>
    <property type="match status" value="1"/>
</dbReference>
<reference evidence="3" key="1">
    <citation type="submission" date="2020-05" db="EMBL/GenBank/DDBJ databases">
        <title>Mycena genomes resolve the evolution of fungal bioluminescence.</title>
        <authorList>
            <person name="Tsai I.J."/>
        </authorList>
    </citation>
    <scope>NUCLEOTIDE SEQUENCE</scope>
    <source>
        <strain evidence="3">CCC161011</strain>
    </source>
</reference>
<dbReference type="Pfam" id="PF18803">
    <property type="entry name" value="CxC2"/>
    <property type="match status" value="1"/>
</dbReference>
<evidence type="ECO:0000256" key="1">
    <source>
        <dbReference type="SAM" id="MobiDB-lite"/>
    </source>
</evidence>
<dbReference type="InterPro" id="IPR041457">
    <property type="entry name" value="CxC2_KDZ-assoc"/>
</dbReference>
<dbReference type="EMBL" id="JACAZI010000001">
    <property type="protein sequence ID" value="KAF7372482.1"/>
    <property type="molecule type" value="Genomic_DNA"/>
</dbReference>
<feature type="compositionally biased region" description="Acidic residues" evidence="1">
    <location>
        <begin position="521"/>
        <end position="570"/>
    </location>
</feature>
<evidence type="ECO:0000259" key="2">
    <source>
        <dbReference type="Pfam" id="PF18803"/>
    </source>
</evidence>
<sequence length="820" mass="92825">MPNSASQAVDGDGDANMEDQENGWEDVNMGFVGDRMRFVDVTGIFLRRVRWCCCPGKDGNLISPDLQLLDARIYPATSDKPTTAFTFNVLEEFALDSLECKTAALTFLSKLRRMTNPIFPLSTPNVYPAFMRCYRQYRNLKNLLRAGIVHDSEHARTSGDLALFCVICPQIGKNVSVEEMEASNNPDGEMFFVGSGLYNEHVKVTPSKKQRSTCNDHRAINETNVKRKDVDSTGIVGERQVNIDYGVSEVFRQLPLSIKEFLLIYDVACQWCVHWIERFQKGQYLFLREDLELIAAVGKFHLGAHVLDYLWDFSLNFIEGAGQVEGEILETLWAPLDKLVGSTRNMSRAHRQETIDEHMNDSNWKKICGAVAALIGKMDRANEGLDSMQEAFEQLSQRVGTDYMEKWEEEERKAFKPGGIGPKIYKAETVKEPGLVDICLQLTEDEKKTRGQLTGSVALIAEGLNTERAQNNVKKFVASLGRHPTAAQKRDLIAKQDALQKRQAKFEKSILAFIQKHPSADEDDESSSSDGNNSEDDFGSNGDDDPPALDLSDLEEENEEDWEDEDGNTDEADIQATVHVERMQLSLPSNLKKVQMPATLRATLEKQEAMMREGQINDALQKLRLALGAKAWRLRNDVRDARGGKGKTRAWDGVKTKDLERMGMGAEWKPITKQDLAMPGDLLEANRVGQRSSSLAWFWRLEDGGAMNEIQESGEMSEFYRINWLRAKARVARWKEEKNIVAHEMLWTVNSFKYFRREWAGRASAAGVEEPGLQAYAEKQVSLWEGFAKKAEEMFEWARTTPKMERWRKKGPEAAIITVL</sequence>
<dbReference type="Proteomes" id="UP000620124">
    <property type="component" value="Unassembled WGS sequence"/>
</dbReference>
<gene>
    <name evidence="3" type="ORF">MVEN_00109900</name>
</gene>
<feature type="compositionally biased region" description="Acidic residues" evidence="1">
    <location>
        <begin position="11"/>
        <end position="20"/>
    </location>
</feature>
<protein>
    <submittedName>
        <fullName evidence="3">CxC2 domain-containing protein</fullName>
    </submittedName>
</protein>
<feature type="region of interest" description="Disordered" evidence="1">
    <location>
        <begin position="517"/>
        <end position="570"/>
    </location>
</feature>
<accession>A0A8H6Z7U5</accession>
<dbReference type="PANTHER" id="PTHR33104">
    <property type="entry name" value="SI:DKEY-29D5.2"/>
    <property type="match status" value="1"/>
</dbReference>
<evidence type="ECO:0000313" key="4">
    <source>
        <dbReference type="Proteomes" id="UP000620124"/>
    </source>
</evidence>
<dbReference type="PANTHER" id="PTHR33104:SF2">
    <property type="entry name" value="CXC3 LIKE CYSTEINE CLUSTER DOMAIN-CONTAINING PROTEIN"/>
    <property type="match status" value="1"/>
</dbReference>
<feature type="region of interest" description="Disordered" evidence="1">
    <location>
        <begin position="1"/>
        <end position="20"/>
    </location>
</feature>